<dbReference type="InterPro" id="IPR033469">
    <property type="entry name" value="CYTH-like_dom_sf"/>
</dbReference>
<gene>
    <name evidence="3" type="ORF">AB0C36_38625</name>
</gene>
<dbReference type="InterPro" id="IPR038186">
    <property type="entry name" value="CHAD_dom_sf"/>
</dbReference>
<evidence type="ECO:0000259" key="2">
    <source>
        <dbReference type="PROSITE" id="PS51708"/>
    </source>
</evidence>
<dbReference type="InterPro" id="IPR007899">
    <property type="entry name" value="CHAD_dom"/>
</dbReference>
<feature type="region of interest" description="Disordered" evidence="1">
    <location>
        <begin position="1"/>
        <end position="29"/>
    </location>
</feature>
<dbReference type="SUPFAM" id="SSF55154">
    <property type="entry name" value="CYTH-like phosphatases"/>
    <property type="match status" value="1"/>
</dbReference>
<dbReference type="SMART" id="SM01118">
    <property type="entry name" value="CYTH"/>
    <property type="match status" value="1"/>
</dbReference>
<feature type="compositionally biased region" description="Gly residues" evidence="1">
    <location>
        <begin position="166"/>
        <end position="176"/>
    </location>
</feature>
<evidence type="ECO:0000313" key="3">
    <source>
        <dbReference type="EMBL" id="MEU8139402.1"/>
    </source>
</evidence>
<dbReference type="InterPro" id="IPR023577">
    <property type="entry name" value="CYTH_domain"/>
</dbReference>
<accession>A0ABV3DVX6</accession>
<dbReference type="SMART" id="SM00880">
    <property type="entry name" value="CHAD"/>
    <property type="match status" value="1"/>
</dbReference>
<feature type="compositionally biased region" description="Basic and acidic residues" evidence="1">
    <location>
        <begin position="1"/>
        <end position="13"/>
    </location>
</feature>
<name>A0ABV3DVX6_9ACTN</name>
<feature type="domain" description="CHAD" evidence="2">
    <location>
        <begin position="248"/>
        <end position="539"/>
    </location>
</feature>
<dbReference type="PANTHER" id="PTHR39339">
    <property type="entry name" value="SLR1444 PROTEIN"/>
    <property type="match status" value="1"/>
</dbReference>
<dbReference type="CDD" id="cd07374">
    <property type="entry name" value="CYTH-like_Pase"/>
    <property type="match status" value="1"/>
</dbReference>
<reference evidence="3 4" key="1">
    <citation type="submission" date="2024-06" db="EMBL/GenBank/DDBJ databases">
        <title>The Natural Products Discovery Center: Release of the First 8490 Sequenced Strains for Exploring Actinobacteria Biosynthetic Diversity.</title>
        <authorList>
            <person name="Kalkreuter E."/>
            <person name="Kautsar S.A."/>
            <person name="Yang D."/>
            <person name="Bader C.D."/>
            <person name="Teijaro C.N."/>
            <person name="Fluegel L."/>
            <person name="Davis C.M."/>
            <person name="Simpson J.R."/>
            <person name="Lauterbach L."/>
            <person name="Steele A.D."/>
            <person name="Gui C."/>
            <person name="Meng S."/>
            <person name="Li G."/>
            <person name="Viehrig K."/>
            <person name="Ye F."/>
            <person name="Su P."/>
            <person name="Kiefer A.F."/>
            <person name="Nichols A."/>
            <person name="Cepeda A.J."/>
            <person name="Yan W."/>
            <person name="Fan B."/>
            <person name="Jiang Y."/>
            <person name="Adhikari A."/>
            <person name="Zheng C.-J."/>
            <person name="Schuster L."/>
            <person name="Cowan T.M."/>
            <person name="Smanski M.J."/>
            <person name="Chevrette M.G."/>
            <person name="De Carvalho L.P.S."/>
            <person name="Shen B."/>
        </authorList>
    </citation>
    <scope>NUCLEOTIDE SEQUENCE [LARGE SCALE GENOMIC DNA]</scope>
    <source>
        <strain evidence="3 4">NPDC048946</strain>
    </source>
</reference>
<dbReference type="PANTHER" id="PTHR39339:SF1">
    <property type="entry name" value="CHAD DOMAIN-CONTAINING PROTEIN"/>
    <property type="match status" value="1"/>
</dbReference>
<sequence>MAATHIETERKYEGGAAETRLNPSGLPGVSGVVPAPDEELDAVYYDTADLRLLAHGTTLRKRAGGHDEGWHLKRGKGDDRREEIQLPTTDDDVVPEELHVRVKALARGKPLVPVLRMRTRREREHLVDGHGAAVAEIARDHVAAEILDAARPGGRRPAGRRRAGARGSGAAPGTGSAGEDVPGRIVSWAELEVELENGAEGAAAKSLLDAVEKQLASDGWQRSASASKTARVFADGHHTQATPRPPRAGSAGQVVHDRLVEQVRVLVATDPGVRLDEEEAVHDMRVAARRLRSLLRSYRRLFDRAVTDPVADELRWLGRVLGDARDHEVLAARLTGRADDLRLADATGATAADLADTGARIHATELRSYGLARAAALAELDKRRYYRLLDNLAAMAADPPLRARADHDARPELRRTLRREQRRLADRVAAARSAPVGPEGDAALHAARKAAKRARYAGETAQAFAPAAKRFAKRTKDVQRLLGEHQDAVVARSAVRRMAVEARAAGADSFAYGLLYAAEDRAAADSAARLPKAWKRAKAGKLTRV</sequence>
<comment type="caution">
    <text evidence="3">The sequence shown here is derived from an EMBL/GenBank/DDBJ whole genome shotgun (WGS) entry which is preliminary data.</text>
</comment>
<evidence type="ECO:0000313" key="4">
    <source>
        <dbReference type="Proteomes" id="UP001551482"/>
    </source>
</evidence>
<dbReference type="Gene3D" id="1.40.20.10">
    <property type="entry name" value="CHAD domain"/>
    <property type="match status" value="1"/>
</dbReference>
<proteinExistence type="predicted"/>
<organism evidence="3 4">
    <name type="scientific">Streptodolium elevatio</name>
    <dbReference type="NCBI Taxonomy" id="3157996"/>
    <lineage>
        <taxon>Bacteria</taxon>
        <taxon>Bacillati</taxon>
        <taxon>Actinomycetota</taxon>
        <taxon>Actinomycetes</taxon>
        <taxon>Kitasatosporales</taxon>
        <taxon>Streptomycetaceae</taxon>
        <taxon>Streptodolium</taxon>
    </lineage>
</organism>
<protein>
    <submittedName>
        <fullName evidence="3">CYTH and CHAD domain-containing protein</fullName>
    </submittedName>
</protein>
<dbReference type="RefSeq" id="WP_358363474.1">
    <property type="nucleotide sequence ID" value="NZ_JBEZFP010000173.1"/>
</dbReference>
<dbReference type="Pfam" id="PF01928">
    <property type="entry name" value="CYTH"/>
    <property type="match status" value="1"/>
</dbReference>
<dbReference type="Gene3D" id="2.40.320.10">
    <property type="entry name" value="Hypothetical Protein Pfu-838710-001"/>
    <property type="match status" value="1"/>
</dbReference>
<dbReference type="Proteomes" id="UP001551482">
    <property type="component" value="Unassembled WGS sequence"/>
</dbReference>
<keyword evidence="4" id="KW-1185">Reference proteome</keyword>
<feature type="region of interest" description="Disordered" evidence="1">
    <location>
        <begin position="150"/>
        <end position="182"/>
    </location>
</feature>
<dbReference type="Pfam" id="PF05235">
    <property type="entry name" value="CHAD"/>
    <property type="match status" value="1"/>
</dbReference>
<feature type="compositionally biased region" description="Basic residues" evidence="1">
    <location>
        <begin position="153"/>
        <end position="164"/>
    </location>
</feature>
<evidence type="ECO:0000256" key="1">
    <source>
        <dbReference type="SAM" id="MobiDB-lite"/>
    </source>
</evidence>
<dbReference type="PROSITE" id="PS51708">
    <property type="entry name" value="CHAD"/>
    <property type="match status" value="1"/>
</dbReference>
<dbReference type="EMBL" id="JBEZFP010000173">
    <property type="protein sequence ID" value="MEU8139402.1"/>
    <property type="molecule type" value="Genomic_DNA"/>
</dbReference>